<gene>
    <name evidence="1" type="ORF">CPAV1605_1496</name>
</gene>
<dbReference type="SFLD" id="SFLDG01135">
    <property type="entry name" value="C1.5.6:_HAD__Beta-PGM__Phospha"/>
    <property type="match status" value="1"/>
</dbReference>
<dbReference type="NCBIfam" id="TIGR01549">
    <property type="entry name" value="HAD-SF-IA-v1"/>
    <property type="match status" value="1"/>
</dbReference>
<proteinExistence type="predicted"/>
<dbReference type="Gene3D" id="3.40.50.1000">
    <property type="entry name" value="HAD superfamily/HAD-like"/>
    <property type="match status" value="1"/>
</dbReference>
<sequence>MIIDKTIRLVVFDMAGTVINEGGIVYDSIHKALQLCGLKVQREEINNWHGIYKKQVIEHFVKREGISEEEKKVEEVNDKLNSLLKEQYFSEDSSISLIKPNVLEYFSYLRSNNIKIALNTGYPKDLQELLIDRFDLKDHIDEYISSDEVSQGRPYPFMIHNLMHKLNIQSVKEVIKVGDSLMDIKEGKNAGCNKSIGVLSGASCRKDLQDIGADDIIEDITQLQI</sequence>
<dbReference type="GO" id="GO:0006281">
    <property type="term" value="P:DNA repair"/>
    <property type="evidence" value="ECO:0007669"/>
    <property type="project" value="TreeGrafter"/>
</dbReference>
<dbReference type="Gene3D" id="1.10.150.240">
    <property type="entry name" value="Putative phosphatase, domain 2"/>
    <property type="match status" value="1"/>
</dbReference>
<evidence type="ECO:0000313" key="1">
    <source>
        <dbReference type="EMBL" id="VVU95740.1"/>
    </source>
</evidence>
<dbReference type="PANTHER" id="PTHR43434">
    <property type="entry name" value="PHOSPHOGLYCOLATE PHOSPHATASE"/>
    <property type="match status" value="1"/>
</dbReference>
<dbReference type="SUPFAM" id="SSF56784">
    <property type="entry name" value="HAD-like"/>
    <property type="match status" value="1"/>
</dbReference>
<protein>
    <submittedName>
        <fullName evidence="1">Haloacid dehalogenase-like hydrolase</fullName>
    </submittedName>
</protein>
<accession>A0A5E8CMK4</accession>
<organism evidence="1">
    <name type="scientific">seawater metagenome</name>
    <dbReference type="NCBI Taxonomy" id="1561972"/>
    <lineage>
        <taxon>unclassified sequences</taxon>
        <taxon>metagenomes</taxon>
        <taxon>ecological metagenomes</taxon>
    </lineage>
</organism>
<dbReference type="Pfam" id="PF13419">
    <property type="entry name" value="HAD_2"/>
    <property type="match status" value="1"/>
</dbReference>
<dbReference type="SFLD" id="SFLDG01129">
    <property type="entry name" value="C1.5:_HAD__Beta-PGM__Phosphata"/>
    <property type="match status" value="1"/>
</dbReference>
<reference evidence="1" key="1">
    <citation type="submission" date="2019-09" db="EMBL/GenBank/DDBJ databases">
        <authorList>
            <person name="Needham M D."/>
        </authorList>
    </citation>
    <scope>NUCLEOTIDE SEQUENCE</scope>
</reference>
<dbReference type="InterPro" id="IPR006439">
    <property type="entry name" value="HAD-SF_hydro_IA"/>
</dbReference>
<dbReference type="InterPro" id="IPR036412">
    <property type="entry name" value="HAD-like_sf"/>
</dbReference>
<name>A0A5E8CMK4_9ZZZZ</name>
<dbReference type="InterPro" id="IPR023214">
    <property type="entry name" value="HAD_sf"/>
</dbReference>
<dbReference type="PANTHER" id="PTHR43434:SF19">
    <property type="entry name" value="PHOSPHONOACETALDEHYDE HYDROLASE"/>
    <property type="match status" value="1"/>
</dbReference>
<dbReference type="EMBL" id="CABVLZ010000010">
    <property type="protein sequence ID" value="VVU95740.1"/>
    <property type="molecule type" value="Genomic_DNA"/>
</dbReference>
<dbReference type="GO" id="GO:0008967">
    <property type="term" value="F:phosphoglycolate phosphatase activity"/>
    <property type="evidence" value="ECO:0007669"/>
    <property type="project" value="TreeGrafter"/>
</dbReference>
<keyword evidence="1" id="KW-0378">Hydrolase</keyword>
<dbReference type="SFLD" id="SFLDS00003">
    <property type="entry name" value="Haloacid_Dehalogenase"/>
    <property type="match status" value="1"/>
</dbReference>
<dbReference type="InterPro" id="IPR041492">
    <property type="entry name" value="HAD_2"/>
</dbReference>
<dbReference type="InterPro" id="IPR023198">
    <property type="entry name" value="PGP-like_dom2"/>
</dbReference>
<dbReference type="GO" id="GO:0005829">
    <property type="term" value="C:cytosol"/>
    <property type="evidence" value="ECO:0007669"/>
    <property type="project" value="TreeGrafter"/>
</dbReference>
<dbReference type="AlphaFoldDB" id="A0A5E8CMK4"/>
<dbReference type="InterPro" id="IPR050155">
    <property type="entry name" value="HAD-like_hydrolase_sf"/>
</dbReference>